<dbReference type="PANTHER" id="PTHR48044">
    <property type="entry name" value="GLYCOSYLTRANSFERASE"/>
    <property type="match status" value="1"/>
</dbReference>
<dbReference type="GO" id="GO:0016020">
    <property type="term" value="C:membrane"/>
    <property type="evidence" value="ECO:0007669"/>
    <property type="project" value="UniProtKB-SubCell"/>
</dbReference>
<dbReference type="CDD" id="cd16461">
    <property type="entry name" value="RING-H2_EL5-like"/>
    <property type="match status" value="1"/>
</dbReference>
<evidence type="ECO:0000256" key="15">
    <source>
        <dbReference type="PROSITE-ProRule" id="PRU00175"/>
    </source>
</evidence>
<feature type="transmembrane region" description="Helical" evidence="16">
    <location>
        <begin position="411"/>
        <end position="436"/>
    </location>
</feature>
<comment type="pathway">
    <text evidence="3">Protein modification; protein ubiquitination.</text>
</comment>
<keyword evidence="9 15" id="KW-0863">Zinc-finger</keyword>
<dbReference type="InterPro" id="IPR058980">
    <property type="entry name" value="Glyco_transf_N"/>
</dbReference>
<dbReference type="SMART" id="SM00184">
    <property type="entry name" value="RING"/>
    <property type="match status" value="1"/>
</dbReference>
<dbReference type="SUPFAM" id="SSF53756">
    <property type="entry name" value="UDP-Glycosyltransferase/glycogen phosphorylase"/>
    <property type="match status" value="1"/>
</dbReference>
<evidence type="ECO:0000256" key="8">
    <source>
        <dbReference type="ARBA" id="ARBA00022723"/>
    </source>
</evidence>
<gene>
    <name evidence="18" type="ORF">OLC1_LOCUS4430</name>
</gene>
<dbReference type="Gene3D" id="3.30.40.10">
    <property type="entry name" value="Zinc/RING finger domain, C3HC4 (zinc finger)"/>
    <property type="match status" value="1"/>
</dbReference>
<sequence>MEKRASFSVLMFPWLGHGHISPYLELAKKLSTRNFTIYLCSTRANLTSAKSKLSEKFSQAIKLVELKLPSLPGLPPNYHTTNGLPPHLMPTLKKAFDLSCPNLRKILKDLKPDLLIYDLLQPWAPVAASLYDIPSVEFISSSVTMASKVYHSLKLPGDKFPFESSIYYREYESDKEKELFVHNKDSKSFIECIDTSTKIVLVKSVKEIEGKYIDYFSTLTGKKVVPVGHLVQEPVFSDGEDEDCEVMDWLNKKEKGSTIFVSFGSEYFLSSEDLEEIAHGLELCMKFGLPIIAMPMHLDQPVNARLIEEVGVGIEVLRDSDGSLQRGRIAKVIDSVVKGIGGEQVRKKAKDMKRKFDLKGEEDIDDHLVKELVQLCVMKNKKIQPALVKSYGLLELKMPWIQSGSKISPAIIFIIVILAVVFFISGILHLLVRFLVKRRQSQISRSNAHLDMSSSEAYQRQLQQLFNLHDSGLDQTIIDALPLFLYKDIRGPKEPFDCAVCLCEFSEQDKLRLLPLCSHAFHIDCIDTWLLSNSTCPLCRGTLFSPEFSIENPVFEFDDFKDEDVGFSENLGVAIPSGPNKPAEAAENSIVNGKRVFSVRLGKFKNINGKVEDIEVGETSSSNLDARRCFSMGSFQYVVADSELQVTLCPKRTKGNNNDVLDQRLVRAKEKGGPNGSSMINDGGISVTDGKKINMRSKGESFSVSKVWLWSNNKGKFPTSADNHQISSSINVNFPLTATSKQPIAKMPLVP</sequence>
<evidence type="ECO:0000256" key="9">
    <source>
        <dbReference type="ARBA" id="ARBA00022771"/>
    </source>
</evidence>
<dbReference type="CDD" id="cd03784">
    <property type="entry name" value="GT1_Gtf-like"/>
    <property type="match status" value="1"/>
</dbReference>
<comment type="catalytic activity">
    <reaction evidence="1">
        <text>S-ubiquitinyl-[E2 ubiquitin-conjugating enzyme]-L-cysteine + [acceptor protein]-L-lysine = [E2 ubiquitin-conjugating enzyme]-L-cysteine + N(6)-ubiquitinyl-[acceptor protein]-L-lysine.</text>
        <dbReference type="EC" id="2.3.2.27"/>
    </reaction>
</comment>
<dbReference type="InterPro" id="IPR001841">
    <property type="entry name" value="Znf_RING"/>
</dbReference>
<evidence type="ECO:0000256" key="1">
    <source>
        <dbReference type="ARBA" id="ARBA00000900"/>
    </source>
</evidence>
<dbReference type="InterPro" id="IPR013083">
    <property type="entry name" value="Znf_RING/FYVE/PHD"/>
</dbReference>
<feature type="domain" description="RING-type" evidence="17">
    <location>
        <begin position="498"/>
        <end position="540"/>
    </location>
</feature>
<evidence type="ECO:0000256" key="6">
    <source>
        <dbReference type="ARBA" id="ARBA00022679"/>
    </source>
</evidence>
<evidence type="ECO:0000256" key="5">
    <source>
        <dbReference type="ARBA" id="ARBA00012483"/>
    </source>
</evidence>
<evidence type="ECO:0000259" key="17">
    <source>
        <dbReference type="PROSITE" id="PS50089"/>
    </source>
</evidence>
<comment type="similarity">
    <text evidence="4">Belongs to the UDP-glycosyltransferase family.</text>
</comment>
<reference evidence="18" key="1">
    <citation type="submission" date="2023-03" db="EMBL/GenBank/DDBJ databases">
        <authorList>
            <person name="Julca I."/>
        </authorList>
    </citation>
    <scope>NUCLEOTIDE SEQUENCE</scope>
</reference>
<organism evidence="18 19">
    <name type="scientific">Oldenlandia corymbosa var. corymbosa</name>
    <dbReference type="NCBI Taxonomy" id="529605"/>
    <lineage>
        <taxon>Eukaryota</taxon>
        <taxon>Viridiplantae</taxon>
        <taxon>Streptophyta</taxon>
        <taxon>Embryophyta</taxon>
        <taxon>Tracheophyta</taxon>
        <taxon>Spermatophyta</taxon>
        <taxon>Magnoliopsida</taxon>
        <taxon>eudicotyledons</taxon>
        <taxon>Gunneridae</taxon>
        <taxon>Pentapetalae</taxon>
        <taxon>asterids</taxon>
        <taxon>lamiids</taxon>
        <taxon>Gentianales</taxon>
        <taxon>Rubiaceae</taxon>
        <taxon>Rubioideae</taxon>
        <taxon>Spermacoceae</taxon>
        <taxon>Hedyotis-Oldenlandia complex</taxon>
        <taxon>Oldenlandia</taxon>
    </lineage>
</organism>
<keyword evidence="8" id="KW-0479">Metal-binding</keyword>
<dbReference type="Pfam" id="PF13639">
    <property type="entry name" value="zf-RING_2"/>
    <property type="match status" value="1"/>
</dbReference>
<dbReference type="GO" id="GO:0008270">
    <property type="term" value="F:zinc ion binding"/>
    <property type="evidence" value="ECO:0007669"/>
    <property type="project" value="UniProtKB-KW"/>
</dbReference>
<accession>A0AAV1CE98</accession>
<comment type="similarity">
    <text evidence="14">Belongs to the RING-type zinc finger family. ATL subfamily.</text>
</comment>
<evidence type="ECO:0000313" key="18">
    <source>
        <dbReference type="EMBL" id="CAI9092867.1"/>
    </source>
</evidence>
<evidence type="ECO:0000256" key="11">
    <source>
        <dbReference type="ARBA" id="ARBA00022833"/>
    </source>
</evidence>
<keyword evidence="12 16" id="KW-1133">Transmembrane helix</keyword>
<dbReference type="EC" id="2.3.2.27" evidence="5"/>
<dbReference type="InterPro" id="IPR002213">
    <property type="entry name" value="UDP_glucos_trans"/>
</dbReference>
<evidence type="ECO:0000256" key="12">
    <source>
        <dbReference type="ARBA" id="ARBA00022989"/>
    </source>
</evidence>
<evidence type="ECO:0000256" key="16">
    <source>
        <dbReference type="SAM" id="Phobius"/>
    </source>
</evidence>
<comment type="subcellular location">
    <subcellularLocation>
        <location evidence="2">Membrane</location>
        <topology evidence="2">Single-pass membrane protein</topology>
    </subcellularLocation>
</comment>
<protein>
    <recommendedName>
        <fullName evidence="5">RING-type E3 ubiquitin transferase</fullName>
        <ecNumber evidence="5">2.3.2.27</ecNumber>
    </recommendedName>
</protein>
<evidence type="ECO:0000256" key="7">
    <source>
        <dbReference type="ARBA" id="ARBA00022692"/>
    </source>
</evidence>
<dbReference type="Gene3D" id="3.40.50.2000">
    <property type="entry name" value="Glycogen Phosphorylase B"/>
    <property type="match status" value="2"/>
</dbReference>
<evidence type="ECO:0000256" key="10">
    <source>
        <dbReference type="ARBA" id="ARBA00022786"/>
    </source>
</evidence>
<evidence type="ECO:0000313" key="19">
    <source>
        <dbReference type="Proteomes" id="UP001161247"/>
    </source>
</evidence>
<dbReference type="FunFam" id="3.30.40.10:FF:000231">
    <property type="entry name" value="RING-H2 finger protein ATL46"/>
    <property type="match status" value="1"/>
</dbReference>
<dbReference type="PANTHER" id="PTHR48044:SF29">
    <property type="entry name" value="GLYCOSYLTRANSFERASE"/>
    <property type="match status" value="1"/>
</dbReference>
<evidence type="ECO:0000256" key="13">
    <source>
        <dbReference type="ARBA" id="ARBA00023136"/>
    </source>
</evidence>
<dbReference type="GO" id="GO:0008194">
    <property type="term" value="F:UDP-glycosyltransferase activity"/>
    <property type="evidence" value="ECO:0007669"/>
    <property type="project" value="InterPro"/>
</dbReference>
<dbReference type="Proteomes" id="UP001161247">
    <property type="component" value="Chromosome 2"/>
</dbReference>
<keyword evidence="10" id="KW-0833">Ubl conjugation pathway</keyword>
<dbReference type="GO" id="GO:0061630">
    <property type="term" value="F:ubiquitin protein ligase activity"/>
    <property type="evidence" value="ECO:0007669"/>
    <property type="project" value="UniProtKB-EC"/>
</dbReference>
<dbReference type="Pfam" id="PF26168">
    <property type="entry name" value="Glyco_transf_N"/>
    <property type="match status" value="1"/>
</dbReference>
<name>A0AAV1CE98_OLDCO</name>
<evidence type="ECO:0000256" key="4">
    <source>
        <dbReference type="ARBA" id="ARBA00009995"/>
    </source>
</evidence>
<dbReference type="EMBL" id="OX459119">
    <property type="protein sequence ID" value="CAI9092867.1"/>
    <property type="molecule type" value="Genomic_DNA"/>
</dbReference>
<dbReference type="SUPFAM" id="SSF57850">
    <property type="entry name" value="RING/U-box"/>
    <property type="match status" value="1"/>
</dbReference>
<keyword evidence="11" id="KW-0862">Zinc</keyword>
<evidence type="ECO:0000256" key="14">
    <source>
        <dbReference type="ARBA" id="ARBA00024209"/>
    </source>
</evidence>
<keyword evidence="13 16" id="KW-0472">Membrane</keyword>
<evidence type="ECO:0000256" key="2">
    <source>
        <dbReference type="ARBA" id="ARBA00004167"/>
    </source>
</evidence>
<evidence type="ECO:0000256" key="3">
    <source>
        <dbReference type="ARBA" id="ARBA00004906"/>
    </source>
</evidence>
<keyword evidence="6" id="KW-0808">Transferase</keyword>
<keyword evidence="7 16" id="KW-0812">Transmembrane</keyword>
<keyword evidence="19" id="KW-1185">Reference proteome</keyword>
<dbReference type="AlphaFoldDB" id="A0AAV1CE98"/>
<dbReference type="PROSITE" id="PS50089">
    <property type="entry name" value="ZF_RING_2"/>
    <property type="match status" value="1"/>
</dbReference>
<proteinExistence type="inferred from homology"/>
<dbReference type="GO" id="GO:1901135">
    <property type="term" value="P:carbohydrate derivative metabolic process"/>
    <property type="evidence" value="ECO:0007669"/>
    <property type="project" value="UniProtKB-ARBA"/>
</dbReference>